<reference evidence="4" key="1">
    <citation type="journal article" date="2018" name="Nat. Plants">
        <title>Whole-genome landscape of Medicago truncatula symbiotic genes.</title>
        <authorList>
            <person name="Pecrix Y."/>
            <person name="Staton S.E."/>
            <person name="Sallet E."/>
            <person name="Lelandais-Briere C."/>
            <person name="Moreau S."/>
            <person name="Carrere S."/>
            <person name="Blein T."/>
            <person name="Jardinaud M.F."/>
            <person name="Latrasse D."/>
            <person name="Zouine M."/>
            <person name="Zahm M."/>
            <person name="Kreplak J."/>
            <person name="Mayjonade B."/>
            <person name="Satge C."/>
            <person name="Perez M."/>
            <person name="Cauet S."/>
            <person name="Marande W."/>
            <person name="Chantry-Darmon C."/>
            <person name="Lopez-Roques C."/>
            <person name="Bouchez O."/>
            <person name="Berard A."/>
            <person name="Debelle F."/>
            <person name="Munos S."/>
            <person name="Bendahmane A."/>
            <person name="Berges H."/>
            <person name="Niebel A."/>
            <person name="Buitink J."/>
            <person name="Frugier F."/>
            <person name="Benhamed M."/>
            <person name="Crespi M."/>
            <person name="Gouzy J."/>
            <person name="Gamas P."/>
        </authorList>
    </citation>
    <scope>NUCLEOTIDE SEQUENCE [LARGE SCALE GENOMIC DNA]</scope>
    <source>
        <strain evidence="4">cv. Jemalong A17</strain>
    </source>
</reference>
<dbReference type="AlphaFoldDB" id="A0A396JDS9"/>
<evidence type="ECO:0000313" key="3">
    <source>
        <dbReference type="EMBL" id="RHN74781.1"/>
    </source>
</evidence>
<dbReference type="Gramene" id="rna10895">
    <property type="protein sequence ID" value="RHN74781.1"/>
    <property type="gene ID" value="gene10895"/>
</dbReference>
<dbReference type="GO" id="GO:0046872">
    <property type="term" value="F:metal ion binding"/>
    <property type="evidence" value="ECO:0007669"/>
    <property type="project" value="InterPro"/>
</dbReference>
<protein>
    <submittedName>
        <fullName evidence="3">Putative Late nodulin</fullName>
    </submittedName>
</protein>
<accession>A0A396JDS9</accession>
<feature type="domain" description="Late nodulin" evidence="2">
    <location>
        <begin position="1"/>
        <end position="49"/>
    </location>
</feature>
<dbReference type="Pfam" id="PF07127">
    <property type="entry name" value="Nodulin_late"/>
    <property type="match status" value="1"/>
</dbReference>
<proteinExistence type="predicted"/>
<sequence length="57" mass="6373">MAEFIKFVSVIIISISLCFVIVNGGFERCCTYNSECGPYCSDPIYGMCWVNNVDAYS</sequence>
<evidence type="ECO:0000256" key="1">
    <source>
        <dbReference type="SAM" id="Phobius"/>
    </source>
</evidence>
<comment type="caution">
    <text evidence="3">The sequence shown here is derived from an EMBL/GenBank/DDBJ whole genome shotgun (WGS) entry which is preliminary data.</text>
</comment>
<gene>
    <name evidence="3" type="ORF">MtrunA17_Chr2g0314041</name>
</gene>
<evidence type="ECO:0000313" key="4">
    <source>
        <dbReference type="Proteomes" id="UP000265566"/>
    </source>
</evidence>
<keyword evidence="1" id="KW-1133">Transmembrane helix</keyword>
<feature type="transmembrane region" description="Helical" evidence="1">
    <location>
        <begin position="7"/>
        <end position="26"/>
    </location>
</feature>
<dbReference type="InterPro" id="IPR009810">
    <property type="entry name" value="Nodulin_late_dom"/>
</dbReference>
<name>A0A396JDS9_MEDTR</name>
<dbReference type="Proteomes" id="UP000265566">
    <property type="component" value="Chromosome 2"/>
</dbReference>
<organism evidence="3 4">
    <name type="scientific">Medicago truncatula</name>
    <name type="common">Barrel medic</name>
    <name type="synonym">Medicago tribuloides</name>
    <dbReference type="NCBI Taxonomy" id="3880"/>
    <lineage>
        <taxon>Eukaryota</taxon>
        <taxon>Viridiplantae</taxon>
        <taxon>Streptophyta</taxon>
        <taxon>Embryophyta</taxon>
        <taxon>Tracheophyta</taxon>
        <taxon>Spermatophyta</taxon>
        <taxon>Magnoliopsida</taxon>
        <taxon>eudicotyledons</taxon>
        <taxon>Gunneridae</taxon>
        <taxon>Pentapetalae</taxon>
        <taxon>rosids</taxon>
        <taxon>fabids</taxon>
        <taxon>Fabales</taxon>
        <taxon>Fabaceae</taxon>
        <taxon>Papilionoideae</taxon>
        <taxon>50 kb inversion clade</taxon>
        <taxon>NPAAA clade</taxon>
        <taxon>Hologalegina</taxon>
        <taxon>IRL clade</taxon>
        <taxon>Trifolieae</taxon>
        <taxon>Medicago</taxon>
    </lineage>
</organism>
<keyword evidence="1" id="KW-0812">Transmembrane</keyword>
<evidence type="ECO:0000259" key="2">
    <source>
        <dbReference type="Pfam" id="PF07127"/>
    </source>
</evidence>
<keyword evidence="1" id="KW-0472">Membrane</keyword>
<dbReference type="EMBL" id="PSQE01000002">
    <property type="protein sequence ID" value="RHN74781.1"/>
    <property type="molecule type" value="Genomic_DNA"/>
</dbReference>